<organism evidence="1 2">
    <name type="scientific">Arthrobacter psychrolactophilus</name>
    <dbReference type="NCBI Taxonomy" id="92442"/>
    <lineage>
        <taxon>Bacteria</taxon>
        <taxon>Bacillati</taxon>
        <taxon>Actinomycetota</taxon>
        <taxon>Actinomycetes</taxon>
        <taxon>Micrococcales</taxon>
        <taxon>Micrococcaceae</taxon>
        <taxon>Arthrobacter</taxon>
    </lineage>
</organism>
<reference evidence="1 2" key="1">
    <citation type="submission" date="2018-05" db="EMBL/GenBank/DDBJ databases">
        <title>Genetic diversity of glacier-inhabiting Cryobacterium bacteria in China and description of Cryobacterium mengkeensis sp. nov. and Arthrobacter glacialis sp. nov.</title>
        <authorList>
            <person name="Liu Q."/>
            <person name="Xin Y.-H."/>
        </authorList>
    </citation>
    <scope>NUCLEOTIDE SEQUENCE [LARGE SCALE GENOMIC DNA]</scope>
    <source>
        <strain evidence="1 2">B7</strain>
    </source>
</reference>
<dbReference type="OrthoDB" id="2643438at2"/>
<dbReference type="EMBL" id="QJVC01000006">
    <property type="protein sequence ID" value="PYI38677.1"/>
    <property type="molecule type" value="Genomic_DNA"/>
</dbReference>
<protein>
    <submittedName>
        <fullName evidence="1">Uncharacterized protein</fullName>
    </submittedName>
</protein>
<dbReference type="RefSeq" id="WP_110484991.1">
    <property type="nucleotide sequence ID" value="NZ_QJVC01000006.1"/>
</dbReference>
<accession>A0A2V5JG34</accession>
<dbReference type="AlphaFoldDB" id="A0A2V5JG34"/>
<dbReference type="Proteomes" id="UP000247980">
    <property type="component" value="Unassembled WGS sequence"/>
</dbReference>
<keyword evidence="2" id="KW-1185">Reference proteome</keyword>
<proteinExistence type="predicted"/>
<gene>
    <name evidence="1" type="ORF">CVS30_08960</name>
</gene>
<name>A0A2V5JG34_9MICC</name>
<evidence type="ECO:0000313" key="2">
    <source>
        <dbReference type="Proteomes" id="UP000247980"/>
    </source>
</evidence>
<sequence>MLSVGYALDLLGSEFRNPIHDVAGMSATDLLQRLDALPWQKEAWESGAWVDVWGTAAYWNLARGHKNAEVSLDLLLGWLLTRVNPSSGVWGSSDDDTRLKSVNGYYRLTRGTVVQFGVTVPHVERLIDTVLHHGSDARYFAPGHANACNVLDVTLPLWLAAKQSSHRRDEATAWAQDQLTQVLQRWHPGAGMAFSAAMEGGTRRQPSLQGTEMWLAIIGNLADLLGCADSLGYWPRGVQRPEPAFALPTF</sequence>
<evidence type="ECO:0000313" key="1">
    <source>
        <dbReference type="EMBL" id="PYI38677.1"/>
    </source>
</evidence>
<comment type="caution">
    <text evidence="1">The sequence shown here is derived from an EMBL/GenBank/DDBJ whole genome shotgun (WGS) entry which is preliminary data.</text>
</comment>